<keyword evidence="3" id="KW-0949">S-adenosyl-L-methionine</keyword>
<accession>A0A7R8WKG5</accession>
<dbReference type="CDD" id="cd02440">
    <property type="entry name" value="AdoMet_MTases"/>
    <property type="match status" value="3"/>
</dbReference>
<dbReference type="AlphaFoldDB" id="A0A7R8WKG5"/>
<dbReference type="EMBL" id="OB664881">
    <property type="protein sequence ID" value="CAD7232616.1"/>
    <property type="molecule type" value="Genomic_DNA"/>
</dbReference>
<dbReference type="OrthoDB" id="6371865at2759"/>
<dbReference type="PANTHER" id="PTHR43667">
    <property type="entry name" value="CYCLOPROPANE-FATTY-ACYL-PHOSPHOLIPID SYNTHASE"/>
    <property type="match status" value="1"/>
</dbReference>
<evidence type="ECO:0000256" key="4">
    <source>
        <dbReference type="ARBA" id="ARBA00023098"/>
    </source>
</evidence>
<evidence type="ECO:0000313" key="5">
    <source>
        <dbReference type="EMBL" id="CAD7232616.1"/>
    </source>
</evidence>
<protein>
    <submittedName>
        <fullName evidence="5">Uncharacterized protein</fullName>
    </submittedName>
</protein>
<evidence type="ECO:0000256" key="1">
    <source>
        <dbReference type="ARBA" id="ARBA00022603"/>
    </source>
</evidence>
<name>A0A7R8WKG5_9CRUS</name>
<dbReference type="GO" id="GO:0032259">
    <property type="term" value="P:methylation"/>
    <property type="evidence" value="ECO:0007669"/>
    <property type="project" value="UniProtKB-KW"/>
</dbReference>
<dbReference type="Gene3D" id="3.40.50.150">
    <property type="entry name" value="Vaccinia Virus protein VP39"/>
    <property type="match status" value="3"/>
</dbReference>
<keyword evidence="4" id="KW-0443">Lipid metabolism</keyword>
<dbReference type="SUPFAM" id="SSF53335">
    <property type="entry name" value="S-adenosyl-L-methionine-dependent methyltransferases"/>
    <property type="match status" value="3"/>
</dbReference>
<evidence type="ECO:0000256" key="3">
    <source>
        <dbReference type="ARBA" id="ARBA00022691"/>
    </source>
</evidence>
<dbReference type="InterPro" id="IPR050723">
    <property type="entry name" value="CFA/CMAS"/>
</dbReference>
<keyword evidence="1" id="KW-0489">Methyltransferase</keyword>
<dbReference type="InterPro" id="IPR029063">
    <property type="entry name" value="SAM-dependent_MTases_sf"/>
</dbReference>
<dbReference type="NCBIfam" id="NF008686">
    <property type="entry name" value="PRK11705.1"/>
    <property type="match status" value="3"/>
</dbReference>
<dbReference type="GO" id="GO:0006629">
    <property type="term" value="P:lipid metabolic process"/>
    <property type="evidence" value="ECO:0007669"/>
    <property type="project" value="UniProtKB-KW"/>
</dbReference>
<dbReference type="Pfam" id="PF02353">
    <property type="entry name" value="CMAS"/>
    <property type="match status" value="3"/>
</dbReference>
<evidence type="ECO:0000256" key="2">
    <source>
        <dbReference type="ARBA" id="ARBA00022679"/>
    </source>
</evidence>
<proteinExistence type="predicted"/>
<dbReference type="GO" id="GO:0008168">
    <property type="term" value="F:methyltransferase activity"/>
    <property type="evidence" value="ECO:0007669"/>
    <property type="project" value="UniProtKB-KW"/>
</dbReference>
<keyword evidence="2" id="KW-0808">Transferase</keyword>
<dbReference type="PANTHER" id="PTHR43667:SF1">
    <property type="entry name" value="CYCLOPROPANE-FATTY-ACYL-PHOSPHOLIPID SYNTHASE"/>
    <property type="match status" value="1"/>
</dbReference>
<reference evidence="5" key="1">
    <citation type="submission" date="2020-11" db="EMBL/GenBank/DDBJ databases">
        <authorList>
            <person name="Tran Van P."/>
        </authorList>
    </citation>
    <scope>NUCLEOTIDE SEQUENCE</scope>
</reference>
<gene>
    <name evidence="5" type="ORF">CTOB1V02_LOCUS10449</name>
</gene>
<organism evidence="5">
    <name type="scientific">Cyprideis torosa</name>
    <dbReference type="NCBI Taxonomy" id="163714"/>
    <lineage>
        <taxon>Eukaryota</taxon>
        <taxon>Metazoa</taxon>
        <taxon>Ecdysozoa</taxon>
        <taxon>Arthropoda</taxon>
        <taxon>Crustacea</taxon>
        <taxon>Oligostraca</taxon>
        <taxon>Ostracoda</taxon>
        <taxon>Podocopa</taxon>
        <taxon>Podocopida</taxon>
        <taxon>Cytherocopina</taxon>
        <taxon>Cytheroidea</taxon>
        <taxon>Cytherideidae</taxon>
        <taxon>Cyprideis</taxon>
    </lineage>
</organism>
<sequence>MFEHFILYFLKLYKICVHMTLRLFSDLRILKEVKVAFRFLGVRVGDKTKQPDLKPWDIHVHDPRFYRRVAEDYGLGLGEAYMEGWWDCDDLVEMFNRVLSRLPWIPLRARLIEWLGFIPINRQTEELSKEVAIKHYDLGNELFTCMLDKNMNYSCGYWANADNLDQAQLDKMDLIARKLKLEPGMKVLDIGCGWGGMAKFLAEKYKVSVVGYNISKEQVAYARKLCADLPVEIRMEDYRKVNEKFDRIYSIGFFEHVGRKNYRNFFELTNRCLKDDGIHLVHTIAIMDKMLISTEEWVNTYIFPGGQLPYGADLDEYSQGYFIIEDLHNFGDDYRRTLLAWHKNFNDNWPKLRHLYGEKGVKLKFREFGIRLGDKRKQPDLKPWDIDVHDHRFYRRVAVDHALGLGETYMEGWWDCDDLLELWYRFCKTGPWIPFSARLVDWIGFAPINRQSEELSKEVAIKHYDLGNQLFKYMLDKNMCYSCGYWVNADNLDQAQLDKMDLIARKLKLEPGMKVLDLGCGWGGMAKFLAEKYKVSVVGYNISKEQVAYARKLCAGLPVEIRMEDYRKVNEKFDRIYHIGFFEHVGRKNYRRFFELTNRCLKDDGLHLVHTIAVMDKRIITTEEWINTYIFPGGQLPYGADLDEYSQGYFIIEDLHNFGDDYHRTLLAWHKNFNDNWPKLSHLYEEKFYRMWNYYLLHCAATFKARKLHLLQAVMSKSGVFAGYRSRWPLYFGEHKEAHKAAHKEAHKAAHKAACRGGPSQEDQRLMSSEHSFALCLYHAYKFFWSFALSRLSEQRVMWKVKFVFEKFGIRLDSGKDTADPVIHDTRFYRRVAEDFLLGLAESYMDGWWDCEDLCEMSFRLCRSPNLRVPVPMRVFYDLGFKGNVNRQLVPKSKKSVEQHYDLGNDLFINFLDKSMLYSCAYWDQADNLDQAQINKMELIAQKLQLKPGMRVLDIGSGWGGVAKYLAENHGVSVVGCTISKQQIEYSRRLCHELPVVEFRYDDYRNINEKFDRVYSIEMIEHVGSKNFRTFFEVVNRCLVDDGLFLVQSSTLLNKSFPRTEEFTDKYIFPNGEMPYDIDFIQYSQGLFIVEDFHNMSSDYPKTLEAWYDNFKRNWPKLQGQYDERFYRMWTYYLCNARAAYRARMFHALQIVMSKRGLLGGYKAVR</sequence>